<evidence type="ECO:0000313" key="10">
    <source>
        <dbReference type="EMBL" id="CAI7992863.1"/>
    </source>
</evidence>
<evidence type="ECO:0000256" key="8">
    <source>
        <dbReference type="SAM" id="MobiDB-lite"/>
    </source>
</evidence>
<keyword evidence="5" id="KW-0862">Zinc</keyword>
<evidence type="ECO:0000256" key="5">
    <source>
        <dbReference type="ARBA" id="ARBA00022833"/>
    </source>
</evidence>
<feature type="compositionally biased region" description="Polar residues" evidence="8">
    <location>
        <begin position="217"/>
        <end position="228"/>
    </location>
</feature>
<evidence type="ECO:0000256" key="7">
    <source>
        <dbReference type="PROSITE-ProRule" id="PRU00042"/>
    </source>
</evidence>
<keyword evidence="2" id="KW-0479">Metal-binding</keyword>
<feature type="region of interest" description="Disordered" evidence="8">
    <location>
        <begin position="215"/>
        <end position="262"/>
    </location>
</feature>
<dbReference type="InterPro" id="IPR036236">
    <property type="entry name" value="Znf_C2H2_sf"/>
</dbReference>
<accession>A0AA35W261</accession>
<feature type="region of interest" description="Disordered" evidence="8">
    <location>
        <begin position="1"/>
        <end position="85"/>
    </location>
</feature>
<dbReference type="PROSITE" id="PS00028">
    <property type="entry name" value="ZINC_FINGER_C2H2_1"/>
    <property type="match status" value="2"/>
</dbReference>
<evidence type="ECO:0000256" key="6">
    <source>
        <dbReference type="ARBA" id="ARBA00023242"/>
    </source>
</evidence>
<keyword evidence="4 7" id="KW-0863">Zinc-finger</keyword>
<evidence type="ECO:0000256" key="4">
    <source>
        <dbReference type="ARBA" id="ARBA00022771"/>
    </source>
</evidence>
<keyword evidence="3" id="KW-0677">Repeat</keyword>
<dbReference type="GO" id="GO:0008270">
    <property type="term" value="F:zinc ion binding"/>
    <property type="evidence" value="ECO:0007669"/>
    <property type="project" value="UniProtKB-KW"/>
</dbReference>
<feature type="domain" description="C2H2-type" evidence="9">
    <location>
        <begin position="414"/>
        <end position="443"/>
    </location>
</feature>
<evidence type="ECO:0000256" key="2">
    <source>
        <dbReference type="ARBA" id="ARBA00022723"/>
    </source>
</evidence>
<dbReference type="Pfam" id="PF21816">
    <property type="entry name" value="Zap1_zf1"/>
    <property type="match status" value="1"/>
</dbReference>
<dbReference type="PROSITE" id="PS50157">
    <property type="entry name" value="ZINC_FINGER_C2H2_2"/>
    <property type="match status" value="3"/>
</dbReference>
<evidence type="ECO:0000256" key="1">
    <source>
        <dbReference type="ARBA" id="ARBA00004123"/>
    </source>
</evidence>
<dbReference type="AlphaFoldDB" id="A0AA35W261"/>
<dbReference type="SUPFAM" id="SSF57667">
    <property type="entry name" value="beta-beta-alpha zinc fingers"/>
    <property type="match status" value="2"/>
</dbReference>
<evidence type="ECO:0000256" key="3">
    <source>
        <dbReference type="ARBA" id="ARBA00022737"/>
    </source>
</evidence>
<keyword evidence="11" id="KW-1185">Reference proteome</keyword>
<dbReference type="FunFam" id="3.30.160.60:FF:000031">
    <property type="entry name" value="GLI family zinc finger 3"/>
    <property type="match status" value="1"/>
</dbReference>
<dbReference type="GO" id="GO:0000981">
    <property type="term" value="F:DNA-binding transcription factor activity, RNA polymerase II-specific"/>
    <property type="evidence" value="ECO:0007669"/>
    <property type="project" value="TreeGrafter"/>
</dbReference>
<comment type="caution">
    <text evidence="10">The sequence shown here is derived from an EMBL/GenBank/DDBJ whole genome shotgun (WGS) entry which is preliminary data.</text>
</comment>
<dbReference type="InterPro" id="IPR056436">
    <property type="entry name" value="Znf-C2H2_ZIC1-5/GLI1-3-like"/>
</dbReference>
<feature type="region of interest" description="Disordered" evidence="8">
    <location>
        <begin position="294"/>
        <end position="329"/>
    </location>
</feature>
<name>A0AA35W261_GEOBA</name>
<dbReference type="Pfam" id="PF00096">
    <property type="entry name" value="zf-C2H2"/>
    <property type="match status" value="2"/>
</dbReference>
<dbReference type="PANTHER" id="PTHR45718:SF4">
    <property type="entry name" value="TRANSCRIPTIONAL ACTIVATOR CUBITUS INTERRUPTUS"/>
    <property type="match status" value="1"/>
</dbReference>
<dbReference type="PANTHER" id="PTHR45718">
    <property type="entry name" value="TRANSCRIPTIONAL ACTIVATOR CUBITUS INTERRUPTUS"/>
    <property type="match status" value="1"/>
</dbReference>
<feature type="domain" description="C2H2-type" evidence="9">
    <location>
        <begin position="444"/>
        <end position="474"/>
    </location>
</feature>
<dbReference type="Gene3D" id="3.30.160.60">
    <property type="entry name" value="Classic Zinc Finger"/>
    <property type="match status" value="4"/>
</dbReference>
<comment type="subcellular location">
    <subcellularLocation>
        <location evidence="1">Nucleus</location>
    </subcellularLocation>
</comment>
<dbReference type="Proteomes" id="UP001174909">
    <property type="component" value="Unassembled WGS sequence"/>
</dbReference>
<feature type="compositionally biased region" description="Polar residues" evidence="8">
    <location>
        <begin position="302"/>
        <end position="313"/>
    </location>
</feature>
<dbReference type="FunFam" id="3.30.160.60:FF:000048">
    <property type="entry name" value="GLI family zinc finger 3"/>
    <property type="match status" value="1"/>
</dbReference>
<dbReference type="GO" id="GO:0000978">
    <property type="term" value="F:RNA polymerase II cis-regulatory region sequence-specific DNA binding"/>
    <property type="evidence" value="ECO:0007669"/>
    <property type="project" value="TreeGrafter"/>
</dbReference>
<evidence type="ECO:0000259" key="9">
    <source>
        <dbReference type="PROSITE" id="PS50157"/>
    </source>
</evidence>
<keyword evidence="6" id="KW-0539">Nucleus</keyword>
<feature type="domain" description="C2H2-type" evidence="9">
    <location>
        <begin position="381"/>
        <end position="413"/>
    </location>
</feature>
<evidence type="ECO:0000313" key="11">
    <source>
        <dbReference type="Proteomes" id="UP001174909"/>
    </source>
</evidence>
<organism evidence="10 11">
    <name type="scientific">Geodia barretti</name>
    <name type="common">Barrett's horny sponge</name>
    <dbReference type="NCBI Taxonomy" id="519541"/>
    <lineage>
        <taxon>Eukaryota</taxon>
        <taxon>Metazoa</taxon>
        <taxon>Porifera</taxon>
        <taxon>Demospongiae</taxon>
        <taxon>Heteroscleromorpha</taxon>
        <taxon>Tetractinellida</taxon>
        <taxon>Astrophorina</taxon>
        <taxon>Geodiidae</taxon>
        <taxon>Geodia</taxon>
    </lineage>
</organism>
<gene>
    <name evidence="10" type="ORF">GBAR_LOCUS1142</name>
</gene>
<dbReference type="GO" id="GO:0005634">
    <property type="term" value="C:nucleus"/>
    <property type="evidence" value="ECO:0007669"/>
    <property type="project" value="UniProtKB-SubCell"/>
</dbReference>
<sequence length="478" mass="51853">MDNFAETPNESSPDAARTRSDGGSGDRRKRESSSPAAAEVSGMRAAAVPRGESKSQDSVLGGHGVRSRSGGVGAPSGGLSMPFASPDFPSTPNSISQLLTNLPSSALMLEGLEYPSPLGSGIISPLTAGSGQKLGHKRPISISPLSSTSQLELNSLMRSSPSSLINCISSSRGDSANSIGHLSPSLATNINTSLFASPHKAPLFSLRSGAHPPPLNVTASFPLTTTAGPSPERRMQSRESGGSRFSIKQEPLDESGASQASRNESMLQFNTNSQESGFNSQPRELETLHEEDDIFSDDDMQTDPSNSDCSSRYTGEGESQDSKQGILDRKPRRVYYSYPSVEEPHNNVCQWTGCETQCQDLNDLVRHVNADHIYRDSKKEFVCQWASCVRGKKPFKAQYMLLVHMRRHTGEKPHRCTYDGCDKAYSRLENLKTHLRSHTGERPYLCKYEGCGKAFSNASDCAKHMNRTHSSEVSLSTE</sequence>
<dbReference type="InterPro" id="IPR043359">
    <property type="entry name" value="GLI-like"/>
</dbReference>
<dbReference type="SMART" id="SM00355">
    <property type="entry name" value="ZnF_C2H2"/>
    <property type="match status" value="4"/>
</dbReference>
<protein>
    <submittedName>
        <fullName evidence="10">Zinc finger protein GLI1</fullName>
    </submittedName>
</protein>
<reference evidence="10" key="1">
    <citation type="submission" date="2023-03" db="EMBL/GenBank/DDBJ databases">
        <authorList>
            <person name="Steffen K."/>
            <person name="Cardenas P."/>
        </authorList>
    </citation>
    <scope>NUCLEOTIDE SEQUENCE</scope>
</reference>
<feature type="compositionally biased region" description="Polar residues" evidence="8">
    <location>
        <begin position="1"/>
        <end position="12"/>
    </location>
</feature>
<dbReference type="InterPro" id="IPR048420">
    <property type="entry name" value="Zap1-like_Znf1"/>
</dbReference>
<dbReference type="InterPro" id="IPR013087">
    <property type="entry name" value="Znf_C2H2_type"/>
</dbReference>
<dbReference type="Pfam" id="PF23561">
    <property type="entry name" value="zf-C2H2_15"/>
    <property type="match status" value="1"/>
</dbReference>
<proteinExistence type="predicted"/>
<dbReference type="EMBL" id="CASHTH010000166">
    <property type="protein sequence ID" value="CAI7992863.1"/>
    <property type="molecule type" value="Genomic_DNA"/>
</dbReference>
<feature type="compositionally biased region" description="Basic and acidic residues" evidence="8">
    <location>
        <begin position="16"/>
        <end position="32"/>
    </location>
</feature>